<evidence type="ECO:0000313" key="3">
    <source>
        <dbReference type="Proteomes" id="UP001176940"/>
    </source>
</evidence>
<dbReference type="EMBL" id="CAUEEQ010067658">
    <property type="protein sequence ID" value="CAJ0965472.1"/>
    <property type="molecule type" value="Genomic_DNA"/>
</dbReference>
<keyword evidence="1" id="KW-0812">Transmembrane</keyword>
<comment type="similarity">
    <text evidence="1">Belongs to the ITM2 family.</text>
</comment>
<comment type="subcellular location">
    <subcellularLocation>
        <location evidence="1">Membrane</location>
        <topology evidence="1">Single-pass type II membrane protein</topology>
    </subcellularLocation>
</comment>
<dbReference type="Proteomes" id="UP001176940">
    <property type="component" value="Unassembled WGS sequence"/>
</dbReference>
<dbReference type="PANTHER" id="PTHR10962:SF4">
    <property type="entry name" value="INTEGRAL MEMBRANE PROTEIN 2B"/>
    <property type="match status" value="1"/>
</dbReference>
<sequence>MLMLSLMNTFSSYASAPKNFLELLINIKAWIHFLSFFHGNVTTFIRRTMPPLSKAAHLLIVLKMWTKLGVFIRRLCQDKETYKLQRRNVIRGKQKRETENCFNIYHFENTFAMETTICNL</sequence>
<keyword evidence="1" id="KW-0472">Membrane</keyword>
<gene>
    <name evidence="2" type="ORF">RIMI_LOCUS20327361</name>
</gene>
<evidence type="ECO:0000256" key="1">
    <source>
        <dbReference type="RuleBase" id="RU367061"/>
    </source>
</evidence>
<dbReference type="InterPro" id="IPR040145">
    <property type="entry name" value="ITM2"/>
</dbReference>
<keyword evidence="1" id="KW-0735">Signal-anchor</keyword>
<organism evidence="2 3">
    <name type="scientific">Ranitomeya imitator</name>
    <name type="common">mimic poison frog</name>
    <dbReference type="NCBI Taxonomy" id="111125"/>
    <lineage>
        <taxon>Eukaryota</taxon>
        <taxon>Metazoa</taxon>
        <taxon>Chordata</taxon>
        <taxon>Craniata</taxon>
        <taxon>Vertebrata</taxon>
        <taxon>Euteleostomi</taxon>
        <taxon>Amphibia</taxon>
        <taxon>Batrachia</taxon>
        <taxon>Anura</taxon>
        <taxon>Neobatrachia</taxon>
        <taxon>Hyloidea</taxon>
        <taxon>Dendrobatidae</taxon>
        <taxon>Dendrobatinae</taxon>
        <taxon>Ranitomeya</taxon>
    </lineage>
</organism>
<proteinExistence type="inferred from homology"/>
<comment type="caution">
    <text evidence="2">The sequence shown here is derived from an EMBL/GenBank/DDBJ whole genome shotgun (WGS) entry which is preliminary data.</text>
</comment>
<keyword evidence="1" id="KW-1003">Cell membrane</keyword>
<accession>A0ABN9MFH1</accession>
<evidence type="ECO:0000313" key="2">
    <source>
        <dbReference type="EMBL" id="CAJ0965472.1"/>
    </source>
</evidence>
<reference evidence="2" key="1">
    <citation type="submission" date="2023-07" db="EMBL/GenBank/DDBJ databases">
        <authorList>
            <person name="Stuckert A."/>
        </authorList>
    </citation>
    <scope>NUCLEOTIDE SEQUENCE</scope>
</reference>
<keyword evidence="3" id="KW-1185">Reference proteome</keyword>
<dbReference type="PANTHER" id="PTHR10962">
    <property type="entry name" value="INTEGRAL TRANSMEMBRANE PROTEIN 2"/>
    <property type="match status" value="1"/>
</dbReference>
<name>A0ABN9MFH1_9NEOB</name>
<protein>
    <recommendedName>
        <fullName evidence="1">Integral membrane protein 2</fullName>
    </recommendedName>
</protein>